<reference evidence="2" key="1">
    <citation type="journal article" date="2021" name="Nat. Commun.">
        <title>Genetic determinants of endophytism in the Arabidopsis root mycobiome.</title>
        <authorList>
            <person name="Mesny F."/>
            <person name="Miyauchi S."/>
            <person name="Thiergart T."/>
            <person name="Pickel B."/>
            <person name="Atanasova L."/>
            <person name="Karlsson M."/>
            <person name="Huettel B."/>
            <person name="Barry K.W."/>
            <person name="Haridas S."/>
            <person name="Chen C."/>
            <person name="Bauer D."/>
            <person name="Andreopoulos W."/>
            <person name="Pangilinan J."/>
            <person name="LaButti K."/>
            <person name="Riley R."/>
            <person name="Lipzen A."/>
            <person name="Clum A."/>
            <person name="Drula E."/>
            <person name="Henrissat B."/>
            <person name="Kohler A."/>
            <person name="Grigoriev I.V."/>
            <person name="Martin F.M."/>
            <person name="Hacquard S."/>
        </authorList>
    </citation>
    <scope>NUCLEOTIDE SEQUENCE</scope>
    <source>
        <strain evidence="2">MPI-CAGE-CH-0230</strain>
    </source>
</reference>
<accession>A0A9P8Y9E8</accession>
<dbReference type="RefSeq" id="XP_046015542.1">
    <property type="nucleotide sequence ID" value="XM_046153280.1"/>
</dbReference>
<feature type="compositionally biased region" description="Basic and acidic residues" evidence="1">
    <location>
        <begin position="1"/>
        <end position="16"/>
    </location>
</feature>
<sequence length="152" mass="17018">MGLERSRTTSRREHGTRYPPSTCRREETMPLPQTRYHVWKRVTIASAMCGGRRDLVQSTWAMPKHQVCPTTETPAQVASEGAGDTRPIQSKQVLRMAETLSRNCKVHQRHLSLKSACAMSVRKVASILSATPSSSYFGREDLLNTVDVFSAQ</sequence>
<evidence type="ECO:0000313" key="3">
    <source>
        <dbReference type="Proteomes" id="UP000756346"/>
    </source>
</evidence>
<keyword evidence="3" id="KW-1185">Reference proteome</keyword>
<protein>
    <submittedName>
        <fullName evidence="2">Uncharacterized protein</fullName>
    </submittedName>
</protein>
<comment type="caution">
    <text evidence="2">The sequence shown here is derived from an EMBL/GenBank/DDBJ whole genome shotgun (WGS) entry which is preliminary data.</text>
</comment>
<gene>
    <name evidence="2" type="ORF">B0I36DRAFT_318389</name>
</gene>
<evidence type="ECO:0000313" key="2">
    <source>
        <dbReference type="EMBL" id="KAH7035449.1"/>
    </source>
</evidence>
<organism evidence="2 3">
    <name type="scientific">Microdochium trichocladiopsis</name>
    <dbReference type="NCBI Taxonomy" id="1682393"/>
    <lineage>
        <taxon>Eukaryota</taxon>
        <taxon>Fungi</taxon>
        <taxon>Dikarya</taxon>
        <taxon>Ascomycota</taxon>
        <taxon>Pezizomycotina</taxon>
        <taxon>Sordariomycetes</taxon>
        <taxon>Xylariomycetidae</taxon>
        <taxon>Xylariales</taxon>
        <taxon>Microdochiaceae</taxon>
        <taxon>Microdochium</taxon>
    </lineage>
</organism>
<proteinExistence type="predicted"/>
<feature type="region of interest" description="Disordered" evidence="1">
    <location>
        <begin position="1"/>
        <end position="29"/>
    </location>
</feature>
<dbReference type="EMBL" id="JAGTJQ010000003">
    <property type="protein sequence ID" value="KAH7035449.1"/>
    <property type="molecule type" value="Genomic_DNA"/>
</dbReference>
<dbReference type="GeneID" id="70182826"/>
<evidence type="ECO:0000256" key="1">
    <source>
        <dbReference type="SAM" id="MobiDB-lite"/>
    </source>
</evidence>
<name>A0A9P8Y9E8_9PEZI</name>
<dbReference type="AlphaFoldDB" id="A0A9P8Y9E8"/>
<dbReference type="Proteomes" id="UP000756346">
    <property type="component" value="Unassembled WGS sequence"/>
</dbReference>